<dbReference type="InterPro" id="IPR036249">
    <property type="entry name" value="Thioredoxin-like_sf"/>
</dbReference>
<feature type="compositionally biased region" description="Polar residues" evidence="1">
    <location>
        <begin position="601"/>
        <end position="612"/>
    </location>
</feature>
<evidence type="ECO:0000313" key="4">
    <source>
        <dbReference type="Proteomes" id="UP001075354"/>
    </source>
</evidence>
<gene>
    <name evidence="3" type="ORF">ONE63_004420</name>
</gene>
<feature type="compositionally biased region" description="Low complexity" evidence="1">
    <location>
        <begin position="712"/>
        <end position="722"/>
    </location>
</feature>
<keyword evidence="4" id="KW-1185">Reference proteome</keyword>
<dbReference type="Proteomes" id="UP001075354">
    <property type="component" value="Chromosome 15"/>
</dbReference>
<evidence type="ECO:0000259" key="2">
    <source>
        <dbReference type="Pfam" id="PF15928"/>
    </source>
</evidence>
<dbReference type="SUPFAM" id="SSF52833">
    <property type="entry name" value="Thioredoxin-like"/>
    <property type="match status" value="1"/>
</dbReference>
<feature type="region of interest" description="Disordered" evidence="1">
    <location>
        <begin position="540"/>
        <end position="776"/>
    </location>
</feature>
<feature type="compositionally biased region" description="Basic and acidic residues" evidence="1">
    <location>
        <begin position="139"/>
        <end position="159"/>
    </location>
</feature>
<dbReference type="Pfam" id="PF15928">
    <property type="entry name" value="DUF4746"/>
    <property type="match status" value="1"/>
</dbReference>
<feature type="compositionally biased region" description="Polar residues" evidence="1">
    <location>
        <begin position="736"/>
        <end position="753"/>
    </location>
</feature>
<sequence length="776" mass="83235">MAGAKAHLLQPELQTDAEWRAAVLSEQAKQCLAVVDVWPDWSGPCEAMRGRLVWFKLTEAGDDLLLFSANASAIDALDRFRDHSEPTFMFLGGGQLVNVYIGCSRPRLIELVRRELRQERCVQRGTARRRVLPAGKPSPAERERRDARAAKDTAARQEEKDRAEAALRVVRLRQYRALADRLHNHTVVLLLPHALRQERLPQLTAALEASWRALGVHVLRSHRLARIVAETVYGFYPGSASTSARNDSLSEFFSPVGGSGTSPAGTLPPASRRSSPLHSVSAGQFRPSTASWVRQSVLNLTRAGLGHSRHDLGELAAVAEDEAEDWDDHDLGDVQVHVRGQAWPKELRPVVDSVAAALLHRSDSGGLVLPGVWTPLTALSKAAAVRVLFHSFAAQYYEPEEPAPPPPPAIIVGFHASKRQQVLETAANFRADIMHLGFFTKDRKLLAETPGQYDALPYKEFRDRVVLALSQARGDDLLLELADFGPTYVSPTAAQAKIDVEQLFTGDVVRAPPRLGPPVGEGDADEAEAAIPALLMFSRQQQAAAARRPGPPPRPPATPPSAPAPAVPVSPGPPTAPPQPAGVAAAEQASEEVVRRPPRTPSSTGLGSSAPGTTRPRPRLSGESRPRMSTSSSGSPAADQRPPRTPSVSSAGRHQPERSPVATSAYSLGRTSQHSQHSQRSAHRSTSPQALQAGVEAVAPEAAGSTSRRPSATAGIAAATAGSQSPHRASLVSREGTCSSETLKASTHYSSCRVSGDTMEERPQNARSSTGRSFET</sequence>
<feature type="compositionally biased region" description="Polar residues" evidence="1">
    <location>
        <begin position="272"/>
        <end position="282"/>
    </location>
</feature>
<dbReference type="PANTHER" id="PTHR46135:SF3">
    <property type="entry name" value="NME_NM23 FAMILY MEMBER 8"/>
    <property type="match status" value="1"/>
</dbReference>
<name>A0AAV7X2S2_9NEOP</name>
<feature type="compositionally biased region" description="Pro residues" evidence="1">
    <location>
        <begin position="549"/>
        <end position="580"/>
    </location>
</feature>
<accession>A0AAV7X2S2</accession>
<dbReference type="Gene3D" id="3.40.30.10">
    <property type="entry name" value="Glutaredoxin"/>
    <property type="match status" value="1"/>
</dbReference>
<feature type="region of interest" description="Disordered" evidence="1">
    <location>
        <begin position="127"/>
        <end position="159"/>
    </location>
</feature>
<evidence type="ECO:0000313" key="3">
    <source>
        <dbReference type="EMBL" id="KAJ1520210.1"/>
    </source>
</evidence>
<feature type="compositionally biased region" description="Polar residues" evidence="1">
    <location>
        <begin position="765"/>
        <end position="776"/>
    </location>
</feature>
<reference evidence="3" key="1">
    <citation type="submission" date="2022-12" db="EMBL/GenBank/DDBJ databases">
        <title>Chromosome-level genome assembly of the bean flower thrips Megalurothrips usitatus.</title>
        <authorList>
            <person name="Ma L."/>
            <person name="Liu Q."/>
            <person name="Li H."/>
            <person name="Cai W."/>
        </authorList>
    </citation>
    <scope>NUCLEOTIDE SEQUENCE</scope>
    <source>
        <strain evidence="3">Cailab_2022a</strain>
    </source>
</reference>
<feature type="domain" description="DUF4746" evidence="2">
    <location>
        <begin position="366"/>
        <end position="508"/>
    </location>
</feature>
<dbReference type="EMBL" id="JAPTSV010000015">
    <property type="protein sequence ID" value="KAJ1520210.1"/>
    <property type="molecule type" value="Genomic_DNA"/>
</dbReference>
<proteinExistence type="predicted"/>
<feature type="compositionally biased region" description="Low complexity" evidence="1">
    <location>
        <begin position="670"/>
        <end position="704"/>
    </location>
</feature>
<dbReference type="InterPro" id="IPR051766">
    <property type="entry name" value="TXND_domain-containing"/>
</dbReference>
<evidence type="ECO:0000256" key="1">
    <source>
        <dbReference type="SAM" id="MobiDB-lite"/>
    </source>
</evidence>
<dbReference type="PANTHER" id="PTHR46135">
    <property type="entry name" value="NME/NM23 FAMILY MEMBER 8"/>
    <property type="match status" value="1"/>
</dbReference>
<dbReference type="AlphaFoldDB" id="A0AAV7X2S2"/>
<feature type="compositionally biased region" description="Low complexity" evidence="1">
    <location>
        <begin position="627"/>
        <end position="636"/>
    </location>
</feature>
<comment type="caution">
    <text evidence="3">The sequence shown here is derived from an EMBL/GenBank/DDBJ whole genome shotgun (WGS) entry which is preliminary data.</text>
</comment>
<organism evidence="3 4">
    <name type="scientific">Megalurothrips usitatus</name>
    <name type="common">bean blossom thrips</name>
    <dbReference type="NCBI Taxonomy" id="439358"/>
    <lineage>
        <taxon>Eukaryota</taxon>
        <taxon>Metazoa</taxon>
        <taxon>Ecdysozoa</taxon>
        <taxon>Arthropoda</taxon>
        <taxon>Hexapoda</taxon>
        <taxon>Insecta</taxon>
        <taxon>Pterygota</taxon>
        <taxon>Neoptera</taxon>
        <taxon>Paraneoptera</taxon>
        <taxon>Thysanoptera</taxon>
        <taxon>Terebrantia</taxon>
        <taxon>Thripoidea</taxon>
        <taxon>Thripidae</taxon>
        <taxon>Megalurothrips</taxon>
    </lineage>
</organism>
<dbReference type="InterPro" id="IPR031827">
    <property type="entry name" value="DUF4746"/>
</dbReference>
<protein>
    <recommendedName>
        <fullName evidence="2">DUF4746 domain-containing protein</fullName>
    </recommendedName>
</protein>
<feature type="region of interest" description="Disordered" evidence="1">
    <location>
        <begin position="255"/>
        <end position="282"/>
    </location>
</feature>